<gene>
    <name evidence="3" type="ORF">B0T20DRAFT_88792</name>
</gene>
<protein>
    <recommendedName>
        <fullName evidence="2">Helix-turn-helix domain-containing protein</fullName>
    </recommendedName>
</protein>
<reference evidence="3" key="2">
    <citation type="submission" date="2023-07" db="EMBL/GenBank/DDBJ databases">
        <authorList>
            <consortium name="Lawrence Berkeley National Laboratory"/>
            <person name="Haridas S."/>
            <person name="Hensen N."/>
            <person name="Bonometti L."/>
            <person name="Westerberg I."/>
            <person name="Brannstrom I.O."/>
            <person name="Guillou S."/>
            <person name="Cros-Aarteil S."/>
            <person name="Calhoun S."/>
            <person name="Kuo A."/>
            <person name="Mondo S."/>
            <person name="Pangilinan J."/>
            <person name="Riley R."/>
            <person name="LaButti K."/>
            <person name="Andreopoulos B."/>
            <person name="Lipzen A."/>
            <person name="Chen C."/>
            <person name="Yanf M."/>
            <person name="Daum C."/>
            <person name="Ng V."/>
            <person name="Clum A."/>
            <person name="Steindorff A."/>
            <person name="Ohm R."/>
            <person name="Martin F."/>
            <person name="Silar P."/>
            <person name="Natvig D."/>
            <person name="Lalanne C."/>
            <person name="Gautier V."/>
            <person name="Ament-velasquez S.L."/>
            <person name="Kruys A."/>
            <person name="Hutchinson M.I."/>
            <person name="Powell A.J."/>
            <person name="Barry K."/>
            <person name="Miller A.N."/>
            <person name="Grigoriev I.V."/>
            <person name="Debuchy R."/>
            <person name="Gladieux P."/>
            <person name="Thoren M.H."/>
            <person name="Johannesson H."/>
        </authorList>
    </citation>
    <scope>NUCLEOTIDE SEQUENCE</scope>
    <source>
        <strain evidence="3">FGSC 1904</strain>
    </source>
</reference>
<feature type="compositionally biased region" description="Polar residues" evidence="1">
    <location>
        <begin position="117"/>
        <end position="135"/>
    </location>
</feature>
<evidence type="ECO:0000259" key="2">
    <source>
        <dbReference type="Pfam" id="PF22943"/>
    </source>
</evidence>
<evidence type="ECO:0000256" key="1">
    <source>
        <dbReference type="SAM" id="MobiDB-lite"/>
    </source>
</evidence>
<feature type="compositionally biased region" description="Low complexity" evidence="1">
    <location>
        <begin position="137"/>
        <end position="161"/>
    </location>
</feature>
<feature type="compositionally biased region" description="Low complexity" evidence="1">
    <location>
        <begin position="77"/>
        <end position="101"/>
    </location>
</feature>
<feature type="compositionally biased region" description="Low complexity" evidence="1">
    <location>
        <begin position="168"/>
        <end position="181"/>
    </location>
</feature>
<comment type="caution">
    <text evidence="3">The sequence shown here is derived from an EMBL/GenBank/DDBJ whole genome shotgun (WGS) entry which is preliminary data.</text>
</comment>
<accession>A0AAE0NWA8</accession>
<feature type="compositionally biased region" description="Low complexity" evidence="1">
    <location>
        <begin position="16"/>
        <end position="27"/>
    </location>
</feature>
<dbReference type="EMBL" id="JAUTDP010000014">
    <property type="protein sequence ID" value="KAK3388902.1"/>
    <property type="molecule type" value="Genomic_DNA"/>
</dbReference>
<evidence type="ECO:0000313" key="3">
    <source>
        <dbReference type="EMBL" id="KAK3388902.1"/>
    </source>
</evidence>
<keyword evidence="4" id="KW-1185">Reference proteome</keyword>
<evidence type="ECO:0000313" key="4">
    <source>
        <dbReference type="Proteomes" id="UP001281003"/>
    </source>
</evidence>
<dbReference type="Proteomes" id="UP001281003">
    <property type="component" value="Unassembled WGS sequence"/>
</dbReference>
<name>A0AAE0NWA8_SORBR</name>
<proteinExistence type="predicted"/>
<feature type="domain" description="Helix-turn-helix" evidence="2">
    <location>
        <begin position="233"/>
        <end position="275"/>
    </location>
</feature>
<sequence>MGAESSKVARKLPKNATAASIAAASRSGVPRAPPPRVNGGQEASPQSQTEPASSDTSEAATPSSTQDQFHHGHPEQSPTASTSQRTSSTPSFSTPTGSGSPLDAIGDPTFAARLRQLSATVQPNPIHSPSSTVSIHPQPLLQSQNLPPSSSQIPSSRFPSQAQAQTPSHSQSGQKQSSPQSENIPTLMTPAFPHLTSNATLTALQARKLLEQQYESEMDQFGRNARGFKGRQFLSVQMVKDVFELRKRGVSPEDVERRLGLAKGVVKSVEGGEVVRGVDVVVEAAKEKEGEKPAARA</sequence>
<reference evidence="3" key="1">
    <citation type="journal article" date="2023" name="Mol. Phylogenet. Evol.">
        <title>Genome-scale phylogeny and comparative genomics of the fungal order Sordariales.</title>
        <authorList>
            <person name="Hensen N."/>
            <person name="Bonometti L."/>
            <person name="Westerberg I."/>
            <person name="Brannstrom I.O."/>
            <person name="Guillou S."/>
            <person name="Cros-Aarteil S."/>
            <person name="Calhoun S."/>
            <person name="Haridas S."/>
            <person name="Kuo A."/>
            <person name="Mondo S."/>
            <person name="Pangilinan J."/>
            <person name="Riley R."/>
            <person name="LaButti K."/>
            <person name="Andreopoulos B."/>
            <person name="Lipzen A."/>
            <person name="Chen C."/>
            <person name="Yan M."/>
            <person name="Daum C."/>
            <person name="Ng V."/>
            <person name="Clum A."/>
            <person name="Steindorff A."/>
            <person name="Ohm R.A."/>
            <person name="Martin F."/>
            <person name="Silar P."/>
            <person name="Natvig D.O."/>
            <person name="Lalanne C."/>
            <person name="Gautier V."/>
            <person name="Ament-Velasquez S.L."/>
            <person name="Kruys A."/>
            <person name="Hutchinson M.I."/>
            <person name="Powell A.J."/>
            <person name="Barry K."/>
            <person name="Miller A.N."/>
            <person name="Grigoriev I.V."/>
            <person name="Debuchy R."/>
            <person name="Gladieux P."/>
            <person name="Hiltunen Thoren M."/>
            <person name="Johannesson H."/>
        </authorList>
    </citation>
    <scope>NUCLEOTIDE SEQUENCE</scope>
    <source>
        <strain evidence="3">FGSC 1904</strain>
    </source>
</reference>
<organism evidence="3 4">
    <name type="scientific">Sordaria brevicollis</name>
    <dbReference type="NCBI Taxonomy" id="83679"/>
    <lineage>
        <taxon>Eukaryota</taxon>
        <taxon>Fungi</taxon>
        <taxon>Dikarya</taxon>
        <taxon>Ascomycota</taxon>
        <taxon>Pezizomycotina</taxon>
        <taxon>Sordariomycetes</taxon>
        <taxon>Sordariomycetidae</taxon>
        <taxon>Sordariales</taxon>
        <taxon>Sordariaceae</taxon>
        <taxon>Sordaria</taxon>
    </lineage>
</organism>
<dbReference type="Pfam" id="PF22943">
    <property type="entry name" value="HTH_68"/>
    <property type="match status" value="1"/>
</dbReference>
<dbReference type="AlphaFoldDB" id="A0AAE0NWA8"/>
<feature type="region of interest" description="Disordered" evidence="1">
    <location>
        <begin position="1"/>
        <end position="192"/>
    </location>
</feature>
<dbReference type="InterPro" id="IPR054448">
    <property type="entry name" value="HTH_put_ascomycetes"/>
</dbReference>
<feature type="compositionally biased region" description="Polar residues" evidence="1">
    <location>
        <begin position="41"/>
        <end position="67"/>
    </location>
</feature>